<dbReference type="AlphaFoldDB" id="A0A3D9KZZ5"/>
<dbReference type="EMBL" id="QREG01000028">
    <property type="protein sequence ID" value="RED92855.1"/>
    <property type="molecule type" value="Genomic_DNA"/>
</dbReference>
<keyword evidence="2" id="KW-1185">Reference proteome</keyword>
<reference evidence="1 2" key="1">
    <citation type="submission" date="2018-07" db="EMBL/GenBank/DDBJ databases">
        <title>Genomic Encyclopedia of Type Strains, Phase IV (KMG-IV): sequencing the most valuable type-strain genomes for metagenomic binning, comparative biology and taxonomic classification.</title>
        <authorList>
            <person name="Goeker M."/>
        </authorList>
    </citation>
    <scope>NUCLEOTIDE SEQUENCE [LARGE SCALE GENOMIC DNA]</scope>
    <source>
        <strain evidence="1 2">DSM 4134</strain>
    </source>
</reference>
<comment type="caution">
    <text evidence="1">The sequence shown here is derived from an EMBL/GenBank/DDBJ whole genome shotgun (WGS) entry which is preliminary data.</text>
</comment>
<evidence type="ECO:0000313" key="2">
    <source>
        <dbReference type="Proteomes" id="UP000256779"/>
    </source>
</evidence>
<protein>
    <submittedName>
        <fullName evidence="1">Uncharacterized protein</fullName>
    </submittedName>
</protein>
<evidence type="ECO:0000313" key="1">
    <source>
        <dbReference type="EMBL" id="RED92855.1"/>
    </source>
</evidence>
<proteinExistence type="predicted"/>
<dbReference type="Proteomes" id="UP000256779">
    <property type="component" value="Unassembled WGS sequence"/>
</dbReference>
<organism evidence="1 2">
    <name type="scientific">Marinoscillum furvescens DSM 4134</name>
    <dbReference type="NCBI Taxonomy" id="1122208"/>
    <lineage>
        <taxon>Bacteria</taxon>
        <taxon>Pseudomonadati</taxon>
        <taxon>Bacteroidota</taxon>
        <taxon>Cytophagia</taxon>
        <taxon>Cytophagales</taxon>
        <taxon>Reichenbachiellaceae</taxon>
        <taxon>Marinoscillum</taxon>
    </lineage>
</organism>
<gene>
    <name evidence="1" type="ORF">C7460_12874</name>
</gene>
<sequence length="90" mass="10609">MCYAWMLASIDCQQQISYLYKMTIEQRKLELITWITGIQNEDLLERIEDFRNNPDEKLPNTILELLHESSSAKLEDCIEHTSAHKLLGRK</sequence>
<name>A0A3D9KZZ5_MARFU</name>
<accession>A0A3D9KZZ5</accession>